<dbReference type="PANTHER" id="PTHR37273">
    <property type="entry name" value="CHROMOSOME 8, WHOLE GENOME SHOTGUN SEQUENCE"/>
    <property type="match status" value="1"/>
</dbReference>
<gene>
    <name evidence="3" type="ORF">BP5553_04448</name>
</gene>
<keyword evidence="4" id="KW-1185">Reference proteome</keyword>
<dbReference type="EMBL" id="NPIC01000003">
    <property type="protein sequence ID" value="RDL37015.1"/>
    <property type="molecule type" value="Genomic_DNA"/>
</dbReference>
<dbReference type="InterPro" id="IPR055343">
    <property type="entry name" value="CREG_beta-barrel"/>
</dbReference>
<evidence type="ECO:0000256" key="1">
    <source>
        <dbReference type="SAM" id="SignalP"/>
    </source>
</evidence>
<dbReference type="AlphaFoldDB" id="A0A370TNB6"/>
<feature type="chain" id="PRO_5016826877" evidence="1">
    <location>
        <begin position="17"/>
        <end position="254"/>
    </location>
</feature>
<evidence type="ECO:0000313" key="4">
    <source>
        <dbReference type="Proteomes" id="UP000254866"/>
    </source>
</evidence>
<dbReference type="RefSeq" id="XP_031869671.1">
    <property type="nucleotide sequence ID" value="XM_032013071.1"/>
</dbReference>
<dbReference type="STRING" id="2656787.A0A370TNB6"/>
<feature type="signal peptide" evidence="1">
    <location>
        <begin position="1"/>
        <end position="16"/>
    </location>
</feature>
<feature type="domain" description="CREG-like beta-barrel" evidence="2">
    <location>
        <begin position="36"/>
        <end position="217"/>
    </location>
</feature>
<comment type="caution">
    <text evidence="3">The sequence shown here is derived from an EMBL/GenBank/DDBJ whole genome shotgun (WGS) entry which is preliminary data.</text>
</comment>
<dbReference type="PANTHER" id="PTHR37273:SF1">
    <property type="entry name" value="ADL397C-AP"/>
    <property type="match status" value="1"/>
</dbReference>
<evidence type="ECO:0000313" key="3">
    <source>
        <dbReference type="EMBL" id="RDL37015.1"/>
    </source>
</evidence>
<dbReference type="GeneID" id="43597297"/>
<dbReference type="Gene3D" id="2.30.110.10">
    <property type="entry name" value="Electron Transport, Fmn-binding Protein, Chain A"/>
    <property type="match status" value="1"/>
</dbReference>
<dbReference type="SUPFAM" id="SSF50475">
    <property type="entry name" value="FMN-binding split barrel"/>
    <property type="match status" value="1"/>
</dbReference>
<keyword evidence="1" id="KW-0732">Signal</keyword>
<accession>A0A370TNB6</accession>
<dbReference type="Proteomes" id="UP000254866">
    <property type="component" value="Unassembled WGS sequence"/>
</dbReference>
<name>A0A370TNB6_9HELO</name>
<proteinExistence type="predicted"/>
<protein>
    <submittedName>
        <fullName evidence="3">FMN-binding split barrel</fullName>
    </submittedName>
</protein>
<reference evidence="3 4" key="1">
    <citation type="journal article" date="2018" name="IMA Fungus">
        <title>IMA Genome-F 9: Draft genome sequence of Annulohypoxylon stygium, Aspergillus mulundensis, Berkeleyomyces basicola (syn. Thielaviopsis basicola), Ceratocystis smalleyi, two Cercospora beticola strains, Coleophoma cylindrospora, Fusarium fracticaudum, Phialophora cf. hyalina, and Morchella septimelata.</title>
        <authorList>
            <person name="Wingfield B.D."/>
            <person name="Bills G.F."/>
            <person name="Dong Y."/>
            <person name="Huang W."/>
            <person name="Nel W.J."/>
            <person name="Swalarsk-Parry B.S."/>
            <person name="Vaghefi N."/>
            <person name="Wilken P.M."/>
            <person name="An Z."/>
            <person name="de Beer Z.W."/>
            <person name="De Vos L."/>
            <person name="Chen L."/>
            <person name="Duong T.A."/>
            <person name="Gao Y."/>
            <person name="Hammerbacher A."/>
            <person name="Kikkert J.R."/>
            <person name="Li Y."/>
            <person name="Li H."/>
            <person name="Li K."/>
            <person name="Li Q."/>
            <person name="Liu X."/>
            <person name="Ma X."/>
            <person name="Naidoo K."/>
            <person name="Pethybridge S.J."/>
            <person name="Sun J."/>
            <person name="Steenkamp E.T."/>
            <person name="van der Nest M.A."/>
            <person name="van Wyk S."/>
            <person name="Wingfield M.J."/>
            <person name="Xiong C."/>
            <person name="Yue Q."/>
            <person name="Zhang X."/>
        </authorList>
    </citation>
    <scope>NUCLEOTIDE SEQUENCE [LARGE SCALE GENOMIC DNA]</scope>
    <source>
        <strain evidence="3 4">BP 5553</strain>
    </source>
</reference>
<organism evidence="3 4">
    <name type="scientific">Venustampulla echinocandica</name>
    <dbReference type="NCBI Taxonomy" id="2656787"/>
    <lineage>
        <taxon>Eukaryota</taxon>
        <taxon>Fungi</taxon>
        <taxon>Dikarya</taxon>
        <taxon>Ascomycota</taxon>
        <taxon>Pezizomycotina</taxon>
        <taxon>Leotiomycetes</taxon>
        <taxon>Helotiales</taxon>
        <taxon>Pleuroascaceae</taxon>
        <taxon>Venustampulla</taxon>
    </lineage>
</organism>
<evidence type="ECO:0000259" key="2">
    <source>
        <dbReference type="Pfam" id="PF13883"/>
    </source>
</evidence>
<dbReference type="Pfam" id="PF13883">
    <property type="entry name" value="CREG_beta-barrel"/>
    <property type="match status" value="1"/>
</dbReference>
<sequence>MQALALLSVLLPLASSISIPAAPQNILSNPSLSTIPTSYESAILARRILHLTPLGTLSTVFPSSSSSSHDAHSVGHQPEGVDGMPIGLMDYISECEDTGDPTIISMGIATSFRNVAAGSNISLSVQWTPPSPPHSAAALPRFSLLGYLEKIDLDEEQGKEEQLKKCYTEHHPDAKWWLPPGKYVHRSEWVRLVVQHVYWVGGFGDRAYIGWIPMDEWRSVTREQWEEVRLPGEEGKKGWMGWLRDLEFSPTTGS</sequence>
<dbReference type="InterPro" id="IPR012349">
    <property type="entry name" value="Split_barrel_FMN-bd"/>
</dbReference>
<dbReference type="OrthoDB" id="2138282at2759"/>